<feature type="domain" description="Ubiquitin-like" evidence="1">
    <location>
        <begin position="202"/>
        <end position="286"/>
    </location>
</feature>
<reference evidence="3" key="2">
    <citation type="submission" date="2015-01" db="EMBL/GenBank/DDBJ databases">
        <title>Evolutionary Origins and Diversification of the Mycorrhizal Mutualists.</title>
        <authorList>
            <consortium name="DOE Joint Genome Institute"/>
            <consortium name="Mycorrhizal Genomics Consortium"/>
            <person name="Kohler A."/>
            <person name="Kuo A."/>
            <person name="Nagy L.G."/>
            <person name="Floudas D."/>
            <person name="Copeland A."/>
            <person name="Barry K.W."/>
            <person name="Cichocki N."/>
            <person name="Veneault-Fourrey C."/>
            <person name="LaButti K."/>
            <person name="Lindquist E.A."/>
            <person name="Lipzen A."/>
            <person name="Lundell T."/>
            <person name="Morin E."/>
            <person name="Murat C."/>
            <person name="Riley R."/>
            <person name="Ohm R."/>
            <person name="Sun H."/>
            <person name="Tunlid A."/>
            <person name="Henrissat B."/>
            <person name="Grigoriev I.V."/>
            <person name="Hibbett D.S."/>
            <person name="Martin F."/>
        </authorList>
    </citation>
    <scope>NUCLEOTIDE SEQUENCE [LARGE SCALE GENOMIC DNA]</scope>
    <source>
        <strain evidence="3">h7</strain>
    </source>
</reference>
<dbReference type="Proteomes" id="UP000053424">
    <property type="component" value="Unassembled WGS sequence"/>
</dbReference>
<name>A0A0C3BRG6_HEBCY</name>
<dbReference type="EMBL" id="KN831786">
    <property type="protein sequence ID" value="KIM39265.1"/>
    <property type="molecule type" value="Genomic_DNA"/>
</dbReference>
<dbReference type="AlphaFoldDB" id="A0A0C3BRG6"/>
<dbReference type="Pfam" id="PF22893">
    <property type="entry name" value="ULD_2"/>
    <property type="match status" value="1"/>
</dbReference>
<reference evidence="2 3" key="1">
    <citation type="submission" date="2014-04" db="EMBL/GenBank/DDBJ databases">
        <authorList>
            <consortium name="DOE Joint Genome Institute"/>
            <person name="Kuo A."/>
            <person name="Gay G."/>
            <person name="Dore J."/>
            <person name="Kohler A."/>
            <person name="Nagy L.G."/>
            <person name="Floudas D."/>
            <person name="Copeland A."/>
            <person name="Barry K.W."/>
            <person name="Cichocki N."/>
            <person name="Veneault-Fourrey C."/>
            <person name="LaButti K."/>
            <person name="Lindquist E.A."/>
            <person name="Lipzen A."/>
            <person name="Lundell T."/>
            <person name="Morin E."/>
            <person name="Murat C."/>
            <person name="Sun H."/>
            <person name="Tunlid A."/>
            <person name="Henrissat B."/>
            <person name="Grigoriev I.V."/>
            <person name="Hibbett D.S."/>
            <person name="Martin F."/>
            <person name="Nordberg H.P."/>
            <person name="Cantor M.N."/>
            <person name="Hua S.X."/>
        </authorList>
    </citation>
    <scope>NUCLEOTIDE SEQUENCE [LARGE SCALE GENOMIC DNA]</scope>
    <source>
        <strain evidence="3">h7</strain>
    </source>
</reference>
<dbReference type="PANTHER" id="PTHR38886:SF1">
    <property type="entry name" value="NACHT-NTPASE AND P-LOOP NTPASES N-TERMINAL DOMAIN-CONTAINING PROTEIN"/>
    <property type="match status" value="1"/>
</dbReference>
<dbReference type="HOGENOM" id="CLU_723705_0_0_1"/>
<proteinExistence type="predicted"/>
<dbReference type="OrthoDB" id="3271094at2759"/>
<sequence>MAINPFSPSSNAPPPHVEGTQSLTVASAIVPHSSYRSAYLSCLVFRASFGDIVAAANLACSIYKALSDSTGSSHEYRCLIKELHSFEQALRAIEVAIGTNPPSDTLAREIKAETTTCLNLLEKALDDIKSYQRLGASGRRAFWRKLGWVLSKVNKVAKFREELSRHNQNITMYLSALTLLSVAAARAEAKRQSLVALGYNNSNSLTLINAFGNPMTFPLELCFSLEQRKKLHDVLMTYFKGKCGEHQVQHEEYRITTTDGRALVHYGNFYSFLTKGAVLVMSMIVHKVALGGDVLGTMPDEGWFQW</sequence>
<dbReference type="InterPro" id="IPR054464">
    <property type="entry name" value="ULD_fung"/>
</dbReference>
<gene>
    <name evidence="2" type="ORF">M413DRAFT_415872</name>
</gene>
<accession>A0A0C3BRG6</accession>
<protein>
    <recommendedName>
        <fullName evidence="1">Ubiquitin-like domain-containing protein</fullName>
    </recommendedName>
</protein>
<evidence type="ECO:0000259" key="1">
    <source>
        <dbReference type="Pfam" id="PF22893"/>
    </source>
</evidence>
<keyword evidence="3" id="KW-1185">Reference proteome</keyword>
<evidence type="ECO:0000313" key="2">
    <source>
        <dbReference type="EMBL" id="KIM39265.1"/>
    </source>
</evidence>
<organism evidence="2 3">
    <name type="scientific">Hebeloma cylindrosporum</name>
    <dbReference type="NCBI Taxonomy" id="76867"/>
    <lineage>
        <taxon>Eukaryota</taxon>
        <taxon>Fungi</taxon>
        <taxon>Dikarya</taxon>
        <taxon>Basidiomycota</taxon>
        <taxon>Agaricomycotina</taxon>
        <taxon>Agaricomycetes</taxon>
        <taxon>Agaricomycetidae</taxon>
        <taxon>Agaricales</taxon>
        <taxon>Agaricineae</taxon>
        <taxon>Hymenogastraceae</taxon>
        <taxon>Hebeloma</taxon>
    </lineage>
</organism>
<evidence type="ECO:0000313" key="3">
    <source>
        <dbReference type="Proteomes" id="UP000053424"/>
    </source>
</evidence>
<dbReference type="PANTHER" id="PTHR38886">
    <property type="entry name" value="SESA DOMAIN-CONTAINING PROTEIN"/>
    <property type="match status" value="1"/>
</dbReference>